<keyword evidence="2" id="KW-1185">Reference proteome</keyword>
<name>A0ABN9ISZ1_9RALS</name>
<dbReference type="Proteomes" id="UP001189773">
    <property type="component" value="Unassembled WGS sequence"/>
</dbReference>
<evidence type="ECO:0000313" key="2">
    <source>
        <dbReference type="Proteomes" id="UP001189773"/>
    </source>
</evidence>
<organism evidence="1 2">
    <name type="scientific">Ralstonia thomasii</name>
    <dbReference type="NCBI Taxonomy" id="3058596"/>
    <lineage>
        <taxon>Bacteria</taxon>
        <taxon>Pseudomonadati</taxon>
        <taxon>Pseudomonadota</taxon>
        <taxon>Betaproteobacteria</taxon>
        <taxon>Burkholderiales</taxon>
        <taxon>Burkholderiaceae</taxon>
        <taxon>Ralstonia</taxon>
    </lineage>
</organism>
<comment type="caution">
    <text evidence="1">The sequence shown here is derived from an EMBL/GenBank/DDBJ whole genome shotgun (WGS) entry which is preliminary data.</text>
</comment>
<evidence type="ECO:0000313" key="1">
    <source>
        <dbReference type="EMBL" id="CAJ0792137.1"/>
    </source>
</evidence>
<dbReference type="RefSeq" id="WP_012436150.1">
    <property type="nucleotide sequence ID" value="NZ_CATWDO010000003.1"/>
</dbReference>
<proteinExistence type="predicted"/>
<sequence length="108" mass="12076">MKTIEIKGWIFAEPNEWDGTLQYKFSSIDYEAWAKNGDAHYGRYTKVAEHTIVAEVKDDVDPAAAMIKALEAEREALRAAFTLKVASINEKISKLQALPFNSAEVVEA</sequence>
<accession>A0ABN9ISZ1</accession>
<reference evidence="1 2" key="1">
    <citation type="submission" date="2023-07" db="EMBL/GenBank/DDBJ databases">
        <authorList>
            <person name="Peeters C."/>
        </authorList>
    </citation>
    <scope>NUCLEOTIDE SEQUENCE [LARGE SCALE GENOMIC DNA]</scope>
    <source>
        <strain evidence="1 2">LMG 18095</strain>
    </source>
</reference>
<protein>
    <submittedName>
        <fullName evidence="1">Uncharacterized protein</fullName>
    </submittedName>
</protein>
<dbReference type="EMBL" id="CATZAR010000005">
    <property type="protein sequence ID" value="CAJ0792137.1"/>
    <property type="molecule type" value="Genomic_DNA"/>
</dbReference>
<gene>
    <name evidence="1" type="ORF">LMG18095_02272</name>
</gene>